<gene>
    <name evidence="7" type="ORF">HYH02_000541</name>
</gene>
<keyword evidence="1 5" id="KW-0732">Signal</keyword>
<dbReference type="PANTHER" id="PTHR19331:SF487">
    <property type="entry name" value="SOLUBLE SCAVENGER RECEPTOR CYSTEINE-RICH DOMAIN-CONTAINING PROTEIN SSC5D"/>
    <property type="match status" value="1"/>
</dbReference>
<dbReference type="PRINTS" id="PR00258">
    <property type="entry name" value="SPERACTRCPTR"/>
</dbReference>
<proteinExistence type="predicted"/>
<evidence type="ECO:0000313" key="8">
    <source>
        <dbReference type="Proteomes" id="UP000613740"/>
    </source>
</evidence>
<evidence type="ECO:0000256" key="2">
    <source>
        <dbReference type="ARBA" id="ARBA00022737"/>
    </source>
</evidence>
<evidence type="ECO:0000313" key="7">
    <source>
        <dbReference type="EMBL" id="KAG2454704.1"/>
    </source>
</evidence>
<dbReference type="PRINTS" id="PR01217">
    <property type="entry name" value="PRICHEXTENSN"/>
</dbReference>
<feature type="domain" description="SRCR" evidence="6">
    <location>
        <begin position="536"/>
        <end position="660"/>
    </location>
</feature>
<dbReference type="PANTHER" id="PTHR19331">
    <property type="entry name" value="SCAVENGER RECEPTOR DOMAIN-CONTAINING"/>
    <property type="match status" value="1"/>
</dbReference>
<feature type="compositionally biased region" description="Pro residues" evidence="4">
    <location>
        <begin position="209"/>
        <end position="233"/>
    </location>
</feature>
<dbReference type="OrthoDB" id="544868at2759"/>
<dbReference type="Gene3D" id="3.10.250.10">
    <property type="entry name" value="SRCR-like domain"/>
    <property type="match status" value="2"/>
</dbReference>
<feature type="compositionally biased region" description="Pro residues" evidence="4">
    <location>
        <begin position="659"/>
        <end position="695"/>
    </location>
</feature>
<dbReference type="InterPro" id="IPR001190">
    <property type="entry name" value="SRCR"/>
</dbReference>
<organism evidence="7 8">
    <name type="scientific">Chlamydomonas schloesseri</name>
    <dbReference type="NCBI Taxonomy" id="2026947"/>
    <lineage>
        <taxon>Eukaryota</taxon>
        <taxon>Viridiplantae</taxon>
        <taxon>Chlorophyta</taxon>
        <taxon>core chlorophytes</taxon>
        <taxon>Chlorophyceae</taxon>
        <taxon>CS clade</taxon>
        <taxon>Chlamydomonadales</taxon>
        <taxon>Chlamydomonadaceae</taxon>
        <taxon>Chlamydomonas</taxon>
    </lineage>
</organism>
<protein>
    <recommendedName>
        <fullName evidence="6">SRCR domain-containing protein</fullName>
    </recommendedName>
</protein>
<dbReference type="PROSITE" id="PS50287">
    <property type="entry name" value="SRCR_2"/>
    <property type="match status" value="2"/>
</dbReference>
<evidence type="ECO:0000256" key="5">
    <source>
        <dbReference type="SAM" id="SignalP"/>
    </source>
</evidence>
<reference evidence="7" key="1">
    <citation type="journal article" date="2020" name="bioRxiv">
        <title>Comparative genomics of Chlamydomonas.</title>
        <authorList>
            <person name="Craig R.J."/>
            <person name="Hasan A.R."/>
            <person name="Ness R.W."/>
            <person name="Keightley P.D."/>
        </authorList>
    </citation>
    <scope>NUCLEOTIDE SEQUENCE</scope>
    <source>
        <strain evidence="7">CCAP 11/173</strain>
    </source>
</reference>
<evidence type="ECO:0000256" key="4">
    <source>
        <dbReference type="SAM" id="MobiDB-lite"/>
    </source>
</evidence>
<dbReference type="EMBL" id="JAEHOD010000001">
    <property type="protein sequence ID" value="KAG2454704.1"/>
    <property type="molecule type" value="Genomic_DNA"/>
</dbReference>
<feature type="compositionally biased region" description="Pro residues" evidence="4">
    <location>
        <begin position="946"/>
        <end position="1000"/>
    </location>
</feature>
<keyword evidence="8" id="KW-1185">Reference proteome</keyword>
<feature type="region of interest" description="Disordered" evidence="4">
    <location>
        <begin position="1163"/>
        <end position="1206"/>
    </location>
</feature>
<dbReference type="AlphaFoldDB" id="A0A836BDF6"/>
<accession>A0A836BDF6</accession>
<feature type="compositionally biased region" description="Pro residues" evidence="4">
    <location>
        <begin position="704"/>
        <end position="719"/>
    </location>
</feature>
<dbReference type="Pfam" id="PF00530">
    <property type="entry name" value="SRCR"/>
    <property type="match status" value="2"/>
</dbReference>
<feature type="signal peptide" evidence="5">
    <location>
        <begin position="1"/>
        <end position="15"/>
    </location>
</feature>
<feature type="chain" id="PRO_5032690179" description="SRCR domain-containing protein" evidence="5">
    <location>
        <begin position="16"/>
        <end position="1226"/>
    </location>
</feature>
<feature type="region of interest" description="Disordered" evidence="4">
    <location>
        <begin position="889"/>
        <end position="1000"/>
    </location>
</feature>
<feature type="domain" description="SRCR" evidence="6">
    <location>
        <begin position="64"/>
        <end position="209"/>
    </location>
</feature>
<feature type="region of interest" description="Disordered" evidence="4">
    <location>
        <begin position="20"/>
        <end position="61"/>
    </location>
</feature>
<dbReference type="SMART" id="SM00202">
    <property type="entry name" value="SR"/>
    <property type="match status" value="2"/>
</dbReference>
<dbReference type="SUPFAM" id="SSF56487">
    <property type="entry name" value="SRCR-like"/>
    <property type="match status" value="2"/>
</dbReference>
<evidence type="ECO:0000256" key="3">
    <source>
        <dbReference type="ARBA" id="ARBA00023157"/>
    </source>
</evidence>
<name>A0A836BDF6_9CHLO</name>
<feature type="compositionally biased region" description="Pro residues" evidence="4">
    <location>
        <begin position="921"/>
        <end position="938"/>
    </location>
</feature>
<comment type="caution">
    <text evidence="7">The sequence shown here is derived from an EMBL/GenBank/DDBJ whole genome shotgun (WGS) entry which is preliminary data.</text>
</comment>
<feature type="region of interest" description="Disordered" evidence="4">
    <location>
        <begin position="209"/>
        <end position="244"/>
    </location>
</feature>
<dbReference type="GO" id="GO:0016020">
    <property type="term" value="C:membrane"/>
    <property type="evidence" value="ECO:0007669"/>
    <property type="project" value="InterPro"/>
</dbReference>
<evidence type="ECO:0000256" key="1">
    <source>
        <dbReference type="ARBA" id="ARBA00022729"/>
    </source>
</evidence>
<feature type="compositionally biased region" description="Pro residues" evidence="4">
    <location>
        <begin position="22"/>
        <end position="58"/>
    </location>
</feature>
<feature type="region of interest" description="Disordered" evidence="4">
    <location>
        <begin position="654"/>
        <end position="724"/>
    </location>
</feature>
<sequence length="1226" mass="124806">MLMSFWAMLIVNVGAQPNLARSPPPAPLAPPPAPPHAPSQPLPAPPAYPPTYPAPPQLPQEGDIRLAAGSASGEGRLEVYLTAVPPGPGIGEAVSGWVSVCDDRWTATEAAVACKQLGFGWVGAVALRGLTAPDEAPVNLDGVDCSRTTAGAADGEPPQFDTPDLLLPLPPAAASCPATGPSLTLLQCASQRRGASGCLPHEAAGVRCPPLPPPPPAPLPPGELASPPPPSPRPPRRRDVVLPPECNGFEDKIDLFRNRLMTERAAKLREEYFGGGGGGGDWGLDGSGEFGAPPGSLGGGGHVAIDPEVPDWLRHTDNYKTTLPHGSLRLVGGPSPQSGVVLLSWCGYVGTLSMQPTQHLETDLRGGGLAAVRRPAAAANETVKRVVNELRAAAACSALGYQYSRSKRGSKRYGLGSGLVFDAAPICMRGAYDFAAAMLAAVGADGGPSAASVTMPGGLPGVVWPGACSGPFVGGLGAADGGAGGGGGVGYWGDVQLSSSKHDDDLSVDCFNDPAEIHGPMDPSPPPEGSLRLVLYVLEGGGTPGVSWADSTSSGTGFVQIYTGGRWGAICSTGWDDADAGVACRQLGYAAGGAAWGANWPDRFPASYAAGRWRDIVLTDVTCPSADTAGTAPPLRLDQCPASTDAAACHYTDLAGARPAPPSPPSPRPPTPAPPSPPSPRPSPPAPLWPPPSPTPISTLEASAPPPSAPTPAPQPPLAEGPTGCRTCLTLRLDIRLGRTMDPYPRDACSRLADAVTLVLATPPLDGDGVTPPASVLLPFYCAAPLLPPAPPTPCDDVDGSGGAGDGAGHVHEMTVCGGVEDGGALVEYLSDPLVSNNMLRTNLGAALLDAMDVAAPCATLDVDYDYQLAGPALGPTLLYSVCPASSDPAAGGGGGGGGEGERLVTWTPDAHCSPDQPKWTFPPAPEPQPHDAAPPPGDDTGEEWAPPPPGVPPPEQPPPQQPPPQLPSPAVPPSPPAPPAPRPPPRPPRPPPLPPSPPLLPYAPPQLVACINRSALYQPPEQLILLSSSSTSSPPLSLLSCGSSAHSKGAFFHGAWEYWPYLGVSAFPANASAMGGIRGASIVCLGLRPSNSSGNSSSSSNGTTSSGVAGLLVPAAGLLPTSACQVASCVPPPGYGWNATADGPIPCGGNNTDAVAVYRLQDADPSPAPPPAASSPPSPPGPKQRRALLQQRRQQQWLTRRRKAGAAVEVNAEAVAVERRLRQRA</sequence>
<dbReference type="InterPro" id="IPR036772">
    <property type="entry name" value="SRCR-like_dom_sf"/>
</dbReference>
<keyword evidence="2" id="KW-0677">Repeat</keyword>
<dbReference type="Proteomes" id="UP000613740">
    <property type="component" value="Unassembled WGS sequence"/>
</dbReference>
<feature type="compositionally biased region" description="Low complexity" evidence="4">
    <location>
        <begin position="1188"/>
        <end position="1199"/>
    </location>
</feature>
<keyword evidence="3" id="KW-1015">Disulfide bond</keyword>
<evidence type="ECO:0000259" key="6">
    <source>
        <dbReference type="PROSITE" id="PS50287"/>
    </source>
</evidence>
<feature type="compositionally biased region" description="Pro residues" evidence="4">
    <location>
        <begin position="1167"/>
        <end position="1183"/>
    </location>
</feature>